<keyword evidence="2" id="KW-1185">Reference proteome</keyword>
<dbReference type="AlphaFoldDB" id="E0STA0"/>
<dbReference type="HOGENOM" id="CLU_1465073_0_0_2"/>
<sequence length="184" mass="20528">MSTPSNELTTTTGMEYTGRVIYIGEEPEYKFLGESHGSQTLFMGGGEDSIPSMGRIRTTVKRIEMPKTTEVSKEVSLKEIVMNSLRGLGAPILDVEIRYGEGIGLYALATLSCDARQALEYWLKIVDNVRGYNIPVFITWTGSTDVMPEEMGIYIGRALAKMNIFLATEKPIDIVKIIEEEWGF</sequence>
<protein>
    <submittedName>
        <fullName evidence="1">Uncharacterized protein</fullName>
    </submittedName>
</protein>
<organism evidence="1 2">
    <name type="scientific">Ignisphaera aggregans (strain DSM 17230 / JCM 13409 / AQ1.S1)</name>
    <dbReference type="NCBI Taxonomy" id="583356"/>
    <lineage>
        <taxon>Archaea</taxon>
        <taxon>Thermoproteota</taxon>
        <taxon>Thermoprotei</taxon>
        <taxon>Desulfurococcales</taxon>
        <taxon>Desulfurococcaceae</taxon>
        <taxon>Ignisphaera</taxon>
    </lineage>
</organism>
<dbReference type="STRING" id="583356.Igag_0748"/>
<dbReference type="KEGG" id="iag:Igag_0748"/>
<dbReference type="BioCyc" id="IAGG583356:GHAH-743-MONOMER"/>
<accession>E0STA0</accession>
<name>E0STA0_IGNAA</name>
<proteinExistence type="predicted"/>
<gene>
    <name evidence="1" type="ordered locus">Igag_0748</name>
</gene>
<evidence type="ECO:0000313" key="1">
    <source>
        <dbReference type="EMBL" id="ADM27577.1"/>
    </source>
</evidence>
<evidence type="ECO:0000313" key="2">
    <source>
        <dbReference type="Proteomes" id="UP000001304"/>
    </source>
</evidence>
<dbReference type="EMBL" id="CP002098">
    <property type="protein sequence ID" value="ADM27577.1"/>
    <property type="molecule type" value="Genomic_DNA"/>
</dbReference>
<dbReference type="Proteomes" id="UP000001304">
    <property type="component" value="Chromosome"/>
</dbReference>
<reference evidence="1 2" key="1">
    <citation type="journal article" date="2010" name="Stand. Genomic Sci.">
        <title>Complete genome sequence of Ignisphaera aggregans type strain (AQ1.S1).</title>
        <authorList>
            <person name="Goker M."/>
            <person name="Held B."/>
            <person name="Lapidus A."/>
            <person name="Nolan M."/>
            <person name="Spring S."/>
            <person name="Yasawong M."/>
            <person name="Lucas S."/>
            <person name="Glavina Del Rio T."/>
            <person name="Tice H."/>
            <person name="Cheng J.F."/>
            <person name="Goodwin L."/>
            <person name="Tapia R."/>
            <person name="Pitluck S."/>
            <person name="Liolios K."/>
            <person name="Ivanova N."/>
            <person name="Mavromatis K."/>
            <person name="Mikhailova N."/>
            <person name="Pati A."/>
            <person name="Chen A."/>
            <person name="Palaniappan K."/>
            <person name="Brambilla E."/>
            <person name="Land M."/>
            <person name="Hauser L."/>
            <person name="Chang Y.J."/>
            <person name="Jeffries C.D."/>
            <person name="Brettin T."/>
            <person name="Detter J.C."/>
            <person name="Han C."/>
            <person name="Rohde M."/>
            <person name="Sikorski J."/>
            <person name="Woyke T."/>
            <person name="Bristow J."/>
            <person name="Eisen J.A."/>
            <person name="Markowitz V."/>
            <person name="Hugenholtz P."/>
            <person name="Kyrpides N.C."/>
            <person name="Klenk H.P."/>
        </authorList>
    </citation>
    <scope>NUCLEOTIDE SEQUENCE [LARGE SCALE GENOMIC DNA]</scope>
    <source>
        <strain evidence="2">DSM 17230 / JCM 13409 / AQ1.S1</strain>
    </source>
</reference>